<comment type="subcellular location">
    <subcellularLocation>
        <location evidence="1">Membrane</location>
        <topology evidence="1">Multi-pass membrane protein</topology>
    </subcellularLocation>
</comment>
<keyword evidence="2 5" id="KW-0812">Transmembrane</keyword>
<sequence>MEDLLNLLLGTESNNSNNSDNPNEEVFRAFVPSLLLPVFLMVFIPSNFLIFQHLFNYHQGFIQKFYVRLLFMIPINAIVSYCQLFVRYRYIVFLQLARDFYEVYVVLTFYFLLLSSCGEAPCLTRCVSHLIPRVNRLCCCNVPVPGVKKMLLITKICVYQFAIQKPILSILKAVLVQFNLLREAPKVVLRLYGLFSMFVALWVLLFFFRCISKAVVAVRPVQIFLWIKVAMFLNLIQEFIIGLIISKNPGIQHFLNLFTGLDLKPVDYESRVAGIVFLIEMIYLDCVSPVVFPLKSVAVVQIKEVALYLDKKKEGEPERGYWGNFLFALKDVFTFWNFKGMGCPHGLSIDSYSNALFDN</sequence>
<keyword evidence="3 5" id="KW-1133">Transmembrane helix</keyword>
<evidence type="ECO:0000256" key="5">
    <source>
        <dbReference type="SAM" id="Phobius"/>
    </source>
</evidence>
<evidence type="ECO:0000313" key="6">
    <source>
        <dbReference type="EMBL" id="EKE38645.1"/>
    </source>
</evidence>
<dbReference type="InterPro" id="IPR005178">
    <property type="entry name" value="Ostalpha/TMEM184C"/>
</dbReference>
<dbReference type="EMBL" id="JH928422">
    <property type="protein sequence ID" value="EKE38645.1"/>
    <property type="molecule type" value="Genomic_DNA"/>
</dbReference>
<proteinExistence type="predicted"/>
<dbReference type="GeneID" id="20075197"/>
<organism evidence="6 7">
    <name type="scientific">Entamoeba nuttalli (strain P19)</name>
    <name type="common">Amoeba</name>
    <dbReference type="NCBI Taxonomy" id="1076696"/>
    <lineage>
        <taxon>Eukaryota</taxon>
        <taxon>Amoebozoa</taxon>
        <taxon>Evosea</taxon>
        <taxon>Archamoebae</taxon>
        <taxon>Mastigamoebida</taxon>
        <taxon>Entamoebidae</taxon>
        <taxon>Entamoeba</taxon>
    </lineage>
</organism>
<feature type="transmembrane region" description="Helical" evidence="5">
    <location>
        <begin position="223"/>
        <end position="245"/>
    </location>
</feature>
<evidence type="ECO:0000256" key="4">
    <source>
        <dbReference type="ARBA" id="ARBA00023136"/>
    </source>
</evidence>
<dbReference type="Pfam" id="PF03619">
    <property type="entry name" value="Solute_trans_a"/>
    <property type="match status" value="1"/>
</dbReference>
<dbReference type="RefSeq" id="XP_008859019.1">
    <property type="nucleotide sequence ID" value="XM_008860797.1"/>
</dbReference>
<feature type="transmembrane region" description="Helical" evidence="5">
    <location>
        <begin position="272"/>
        <end position="294"/>
    </location>
</feature>
<evidence type="ECO:0008006" key="8">
    <source>
        <dbReference type="Google" id="ProtNLM"/>
    </source>
</evidence>
<reference evidence="6 7" key="1">
    <citation type="submission" date="2011-11" db="EMBL/GenBank/DDBJ databases">
        <authorList>
            <person name="Hannick L."/>
            <person name="Karamycheva S."/>
            <person name="Lorenzi H."/>
            <person name="Caler E."/>
        </authorList>
    </citation>
    <scope>NUCLEOTIDE SEQUENCE [LARGE SCALE GENOMIC DNA]</scope>
    <source>
        <strain evidence="6 7">P19</strain>
    </source>
</reference>
<dbReference type="PANTHER" id="PTHR23423">
    <property type="entry name" value="ORGANIC SOLUTE TRANSPORTER-RELATED"/>
    <property type="match status" value="1"/>
</dbReference>
<evidence type="ECO:0000256" key="1">
    <source>
        <dbReference type="ARBA" id="ARBA00004141"/>
    </source>
</evidence>
<dbReference type="OMA" id="KGVINIF"/>
<dbReference type="GO" id="GO:0016020">
    <property type="term" value="C:membrane"/>
    <property type="evidence" value="ECO:0007669"/>
    <property type="project" value="UniProtKB-SubCell"/>
</dbReference>
<feature type="transmembrane region" description="Helical" evidence="5">
    <location>
        <begin position="106"/>
        <end position="127"/>
    </location>
</feature>
<evidence type="ECO:0000313" key="7">
    <source>
        <dbReference type="Proteomes" id="UP000006769"/>
    </source>
</evidence>
<dbReference type="VEuPathDB" id="AmoebaDB:ENU1_159210"/>
<accession>K2HRN6</accession>
<evidence type="ECO:0000256" key="2">
    <source>
        <dbReference type="ARBA" id="ARBA00022692"/>
    </source>
</evidence>
<evidence type="ECO:0000256" key="3">
    <source>
        <dbReference type="ARBA" id="ARBA00022989"/>
    </source>
</evidence>
<feature type="transmembrane region" description="Helical" evidence="5">
    <location>
        <begin position="65"/>
        <end position="86"/>
    </location>
</feature>
<protein>
    <recommendedName>
        <fullName evidence="8">Transmembrane protein</fullName>
    </recommendedName>
</protein>
<feature type="transmembrane region" description="Helical" evidence="5">
    <location>
        <begin position="26"/>
        <end position="44"/>
    </location>
</feature>
<gene>
    <name evidence="6" type="ORF">ENU1_159210</name>
</gene>
<name>K2HRN6_ENTNP</name>
<dbReference type="SMART" id="SM01417">
    <property type="entry name" value="Solute_trans_a"/>
    <property type="match status" value="1"/>
</dbReference>
<dbReference type="OrthoDB" id="5348404at2759"/>
<dbReference type="AlphaFoldDB" id="K2HRN6"/>
<dbReference type="Proteomes" id="UP000006769">
    <property type="component" value="Unassembled WGS sequence"/>
</dbReference>
<feature type="transmembrane region" description="Helical" evidence="5">
    <location>
        <begin position="158"/>
        <end position="180"/>
    </location>
</feature>
<keyword evidence="4 5" id="KW-0472">Membrane</keyword>
<feature type="transmembrane region" description="Helical" evidence="5">
    <location>
        <begin position="192"/>
        <end position="211"/>
    </location>
</feature>